<dbReference type="Gene3D" id="3.40.50.300">
    <property type="entry name" value="P-loop containing nucleotide triphosphate hydrolases"/>
    <property type="match status" value="1"/>
</dbReference>
<dbReference type="STRING" id="1802207.A3D44_00495"/>
<proteinExistence type="predicted"/>
<sequence>MTQHLKQQEFLRGKFKAGQLSHAYLLCGQAGIGKKNFAKEFVKAINCLYSNFSDRENLSIQKKYCGNCVTCKQIEKELFPDLQIIKSINSDSSVKNEKDMMEIDVAQIRQVNNFLGLKSYYGNYKAVIIDNADRMNVEAQNSFLKTLEEPKGNTIIFLISSSPATLLPTIFSRCQTITFFPFENYTASSIEEKTLRELLPIIHAELAVKFNWTKKVNLEGEHFGTILKVLQRYFRNILLAKLGVQPSAMQNNYSIGKLKNILRLIESLHRQVSTTNASPKLALEVLLLEF</sequence>
<reference evidence="1 2" key="1">
    <citation type="journal article" date="2016" name="Nat. Commun.">
        <title>Thousands of microbial genomes shed light on interconnected biogeochemical processes in an aquifer system.</title>
        <authorList>
            <person name="Anantharaman K."/>
            <person name="Brown C.T."/>
            <person name="Hug L.A."/>
            <person name="Sharon I."/>
            <person name="Castelle C.J."/>
            <person name="Probst A.J."/>
            <person name="Thomas B.C."/>
            <person name="Singh A."/>
            <person name="Wilkins M.J."/>
            <person name="Karaoz U."/>
            <person name="Brodie E.L."/>
            <person name="Williams K.H."/>
            <person name="Hubbard S.S."/>
            <person name="Banfield J.F."/>
        </authorList>
    </citation>
    <scope>NUCLEOTIDE SEQUENCE [LARGE SCALE GENOMIC DNA]</scope>
</reference>
<accession>A0A1G2I4P0</accession>
<protein>
    <recommendedName>
        <fullName evidence="3">DNA polymerase III subunit delta</fullName>
    </recommendedName>
</protein>
<dbReference type="InterPro" id="IPR050238">
    <property type="entry name" value="DNA_Rep/Repair_Clamp_Loader"/>
</dbReference>
<dbReference type="PANTHER" id="PTHR11669">
    <property type="entry name" value="REPLICATION FACTOR C / DNA POLYMERASE III GAMMA-TAU SUBUNIT"/>
    <property type="match status" value="1"/>
</dbReference>
<dbReference type="Pfam" id="PF13177">
    <property type="entry name" value="DNA_pol3_delta2"/>
    <property type="match status" value="1"/>
</dbReference>
<comment type="caution">
    <text evidence="1">The sequence shown here is derived from an EMBL/GenBank/DDBJ whole genome shotgun (WGS) entry which is preliminary data.</text>
</comment>
<evidence type="ECO:0000313" key="1">
    <source>
        <dbReference type="EMBL" id="OGZ69705.1"/>
    </source>
</evidence>
<organism evidence="1 2">
    <name type="scientific">Candidatus Staskawiczbacteria bacterium RIFCSPHIGHO2_02_FULL_42_22</name>
    <dbReference type="NCBI Taxonomy" id="1802207"/>
    <lineage>
        <taxon>Bacteria</taxon>
        <taxon>Candidatus Staskawicziibacteriota</taxon>
    </lineage>
</organism>
<dbReference type="SUPFAM" id="SSF52540">
    <property type="entry name" value="P-loop containing nucleoside triphosphate hydrolases"/>
    <property type="match status" value="1"/>
</dbReference>
<dbReference type="PANTHER" id="PTHR11669:SF8">
    <property type="entry name" value="DNA POLYMERASE III SUBUNIT DELTA"/>
    <property type="match status" value="1"/>
</dbReference>
<gene>
    <name evidence="1" type="ORF">A3D44_00495</name>
</gene>
<name>A0A1G2I4P0_9BACT</name>
<dbReference type="Proteomes" id="UP000178820">
    <property type="component" value="Unassembled WGS sequence"/>
</dbReference>
<dbReference type="AlphaFoldDB" id="A0A1G2I4P0"/>
<dbReference type="EMBL" id="MHOT01000005">
    <property type="protein sequence ID" value="OGZ69705.1"/>
    <property type="molecule type" value="Genomic_DNA"/>
</dbReference>
<dbReference type="InterPro" id="IPR027417">
    <property type="entry name" value="P-loop_NTPase"/>
</dbReference>
<dbReference type="GO" id="GO:0006261">
    <property type="term" value="P:DNA-templated DNA replication"/>
    <property type="evidence" value="ECO:0007669"/>
    <property type="project" value="TreeGrafter"/>
</dbReference>
<evidence type="ECO:0008006" key="3">
    <source>
        <dbReference type="Google" id="ProtNLM"/>
    </source>
</evidence>
<evidence type="ECO:0000313" key="2">
    <source>
        <dbReference type="Proteomes" id="UP000178820"/>
    </source>
</evidence>